<reference evidence="2 3" key="1">
    <citation type="submission" date="2020-10" db="EMBL/GenBank/DDBJ databases">
        <title>Identification of Nocardia species via Next-generation sequencing and recognition of intraspecies genetic diversity.</title>
        <authorList>
            <person name="Li P."/>
            <person name="Li P."/>
            <person name="Lu B."/>
        </authorList>
    </citation>
    <scope>NUCLEOTIDE SEQUENCE [LARGE SCALE GENOMIC DNA]</scope>
    <source>
        <strain evidence="2 3">N-11</strain>
    </source>
</reference>
<sequence length="68" mass="7655">MSIGAKAVLEGGPQDLPTRIVPITPPGVELKVPFRGGYEHFKVTQREQDTSEGRLRVYEWCDRTKIAE</sequence>
<evidence type="ECO:0000313" key="2">
    <source>
        <dbReference type="EMBL" id="MBF6225359.1"/>
    </source>
</evidence>
<keyword evidence="3" id="KW-1185">Reference proteome</keyword>
<dbReference type="RefSeq" id="WP_043694250.1">
    <property type="nucleotide sequence ID" value="NZ_JADLPR010000001.1"/>
</dbReference>
<dbReference type="Proteomes" id="UP000807309">
    <property type="component" value="Unassembled WGS sequence"/>
</dbReference>
<dbReference type="EMBL" id="JADLRE010000006">
    <property type="protein sequence ID" value="MBF6225359.1"/>
    <property type="molecule type" value="Genomic_DNA"/>
</dbReference>
<protein>
    <submittedName>
        <fullName evidence="2">Uncharacterized protein</fullName>
    </submittedName>
</protein>
<gene>
    <name evidence="2" type="ORF">IU470_09575</name>
</gene>
<evidence type="ECO:0000256" key="1">
    <source>
        <dbReference type="SAM" id="MobiDB-lite"/>
    </source>
</evidence>
<proteinExistence type="predicted"/>
<accession>A0ABS0C9M0</accession>
<dbReference type="GeneID" id="86966194"/>
<dbReference type="InterPro" id="IPR046030">
    <property type="entry name" value="DUF5988"/>
</dbReference>
<name>A0ABS0C9M0_9NOCA</name>
<comment type="caution">
    <text evidence="2">The sequence shown here is derived from an EMBL/GenBank/DDBJ whole genome shotgun (WGS) entry which is preliminary data.</text>
</comment>
<organism evidence="2 3">
    <name type="scientific">Nocardia abscessus</name>
    <dbReference type="NCBI Taxonomy" id="120957"/>
    <lineage>
        <taxon>Bacteria</taxon>
        <taxon>Bacillati</taxon>
        <taxon>Actinomycetota</taxon>
        <taxon>Actinomycetes</taxon>
        <taxon>Mycobacteriales</taxon>
        <taxon>Nocardiaceae</taxon>
        <taxon>Nocardia</taxon>
    </lineage>
</organism>
<evidence type="ECO:0000313" key="3">
    <source>
        <dbReference type="Proteomes" id="UP000807309"/>
    </source>
</evidence>
<feature type="region of interest" description="Disordered" evidence="1">
    <location>
        <begin position="1"/>
        <end position="22"/>
    </location>
</feature>
<dbReference type="Pfam" id="PF19450">
    <property type="entry name" value="DUF5988"/>
    <property type="match status" value="1"/>
</dbReference>